<dbReference type="CDD" id="cd12148">
    <property type="entry name" value="fungal_TF_MHR"/>
    <property type="match status" value="1"/>
</dbReference>
<evidence type="ECO:0000256" key="4">
    <source>
        <dbReference type="ARBA" id="ARBA00023163"/>
    </source>
</evidence>
<dbReference type="Pfam" id="PF04082">
    <property type="entry name" value="Fungal_trans"/>
    <property type="match status" value="1"/>
</dbReference>
<comment type="subcellular location">
    <subcellularLocation>
        <location evidence="1">Nucleus</location>
    </subcellularLocation>
</comment>
<reference evidence="7" key="1">
    <citation type="journal article" date="2020" name="Stud. Mycol.">
        <title>101 Dothideomycetes genomes: a test case for predicting lifestyles and emergence of pathogens.</title>
        <authorList>
            <person name="Haridas S."/>
            <person name="Albert R."/>
            <person name="Binder M."/>
            <person name="Bloem J."/>
            <person name="Labutti K."/>
            <person name="Salamov A."/>
            <person name="Andreopoulos B."/>
            <person name="Baker S."/>
            <person name="Barry K."/>
            <person name="Bills G."/>
            <person name="Bluhm B."/>
            <person name="Cannon C."/>
            <person name="Castanera R."/>
            <person name="Culley D."/>
            <person name="Daum C."/>
            <person name="Ezra D."/>
            <person name="Gonzalez J."/>
            <person name="Henrissat B."/>
            <person name="Kuo A."/>
            <person name="Liang C."/>
            <person name="Lipzen A."/>
            <person name="Lutzoni F."/>
            <person name="Magnuson J."/>
            <person name="Mondo S."/>
            <person name="Nolan M."/>
            <person name="Ohm R."/>
            <person name="Pangilinan J."/>
            <person name="Park H.-J."/>
            <person name="Ramirez L."/>
            <person name="Alfaro M."/>
            <person name="Sun H."/>
            <person name="Tritt A."/>
            <person name="Yoshinaga Y."/>
            <person name="Zwiers L.-H."/>
            <person name="Turgeon B."/>
            <person name="Goodwin S."/>
            <person name="Spatafora J."/>
            <person name="Crous P."/>
            <person name="Grigoriev I."/>
        </authorList>
    </citation>
    <scope>NUCLEOTIDE SEQUENCE</scope>
    <source>
        <strain evidence="7">CBS 107.79</strain>
    </source>
</reference>
<name>A0A6A5UQG9_9PLEO</name>
<evidence type="ECO:0000256" key="1">
    <source>
        <dbReference type="ARBA" id="ARBA00004123"/>
    </source>
</evidence>
<dbReference type="GO" id="GO:0006351">
    <property type="term" value="P:DNA-templated transcription"/>
    <property type="evidence" value="ECO:0007669"/>
    <property type="project" value="InterPro"/>
</dbReference>
<accession>A0A6A5UQG9</accession>
<dbReference type="AlphaFoldDB" id="A0A6A5UQG9"/>
<dbReference type="EMBL" id="ML976767">
    <property type="protein sequence ID" value="KAF1965176.1"/>
    <property type="molecule type" value="Genomic_DNA"/>
</dbReference>
<sequence length="385" mass="43712">MPFQCAPEASAQAHNIALVKRRRVREKSSRQVVHESFQHISKNIHPLYPFLDRQQIGSTALGPELERKLGSDSAWSVLFYAILALESQYCNGGSFQPANNVAWRLFSTAVALFPDLFITRTTLTIVQTITAMTIFASNVSCMQLKYTLVSEGVRKSQTLRYDRLSAPGHDARNRTFWVLFCLEKTVTFMMTKSSSIMDSDICSTAPKLVEMAPSKQSSTFFLAWIRLSRLLSRIYASLHSVSVRARSVYYFKSTINHLKNELENWRKSIPALYRPTSPIRGHDFQLAQRMSMCVRLHYGYHNIMLHLNRANLQLQHPDDNPEDIISDIMPHYGILNLSRILVAVPLAAFFVRFDLVVDNPTHPATSSNLALLDVGAGHFSRIEYA</sequence>
<keyword evidence="8" id="KW-1185">Reference proteome</keyword>
<evidence type="ECO:0000313" key="7">
    <source>
        <dbReference type="EMBL" id="KAF1965176.1"/>
    </source>
</evidence>
<keyword evidence="3" id="KW-0238">DNA-binding</keyword>
<keyword evidence="5" id="KW-0539">Nucleus</keyword>
<dbReference type="GO" id="GO:0005634">
    <property type="term" value="C:nucleus"/>
    <property type="evidence" value="ECO:0007669"/>
    <property type="project" value="UniProtKB-SubCell"/>
</dbReference>
<keyword evidence="4" id="KW-0804">Transcription</keyword>
<evidence type="ECO:0000256" key="3">
    <source>
        <dbReference type="ARBA" id="ARBA00023125"/>
    </source>
</evidence>
<dbReference type="PANTHER" id="PTHR46910">
    <property type="entry name" value="TRANSCRIPTION FACTOR PDR1"/>
    <property type="match status" value="1"/>
</dbReference>
<dbReference type="GO" id="GO:0003677">
    <property type="term" value="F:DNA binding"/>
    <property type="evidence" value="ECO:0007669"/>
    <property type="project" value="UniProtKB-KW"/>
</dbReference>
<evidence type="ECO:0000256" key="5">
    <source>
        <dbReference type="ARBA" id="ARBA00023242"/>
    </source>
</evidence>
<evidence type="ECO:0000256" key="2">
    <source>
        <dbReference type="ARBA" id="ARBA00023015"/>
    </source>
</evidence>
<evidence type="ECO:0000313" key="8">
    <source>
        <dbReference type="Proteomes" id="UP000800036"/>
    </source>
</evidence>
<dbReference type="Proteomes" id="UP000800036">
    <property type="component" value="Unassembled WGS sequence"/>
</dbReference>
<dbReference type="PANTHER" id="PTHR46910:SF37">
    <property type="entry name" value="ZN(II)2CYS6 TRANSCRIPTION FACTOR (EUROFUNG)"/>
    <property type="match status" value="1"/>
</dbReference>
<protein>
    <recommendedName>
        <fullName evidence="6">Xylanolytic transcriptional activator regulatory domain-containing protein</fullName>
    </recommendedName>
</protein>
<organism evidence="7 8">
    <name type="scientific">Bimuria novae-zelandiae CBS 107.79</name>
    <dbReference type="NCBI Taxonomy" id="1447943"/>
    <lineage>
        <taxon>Eukaryota</taxon>
        <taxon>Fungi</taxon>
        <taxon>Dikarya</taxon>
        <taxon>Ascomycota</taxon>
        <taxon>Pezizomycotina</taxon>
        <taxon>Dothideomycetes</taxon>
        <taxon>Pleosporomycetidae</taxon>
        <taxon>Pleosporales</taxon>
        <taxon>Massarineae</taxon>
        <taxon>Didymosphaeriaceae</taxon>
        <taxon>Bimuria</taxon>
    </lineage>
</organism>
<gene>
    <name evidence="7" type="ORF">BU23DRAFT_628829</name>
</gene>
<proteinExistence type="predicted"/>
<evidence type="ECO:0000259" key="6">
    <source>
        <dbReference type="Pfam" id="PF04082"/>
    </source>
</evidence>
<dbReference type="InterPro" id="IPR007219">
    <property type="entry name" value="XnlR_reg_dom"/>
</dbReference>
<keyword evidence="2" id="KW-0805">Transcription regulation</keyword>
<dbReference type="GO" id="GO:0008270">
    <property type="term" value="F:zinc ion binding"/>
    <property type="evidence" value="ECO:0007669"/>
    <property type="project" value="InterPro"/>
</dbReference>
<dbReference type="InterPro" id="IPR050987">
    <property type="entry name" value="AtrR-like"/>
</dbReference>
<feature type="domain" description="Xylanolytic transcriptional activator regulatory" evidence="6">
    <location>
        <begin position="42"/>
        <end position="267"/>
    </location>
</feature>
<dbReference type="OrthoDB" id="39175at2759"/>
<dbReference type="GO" id="GO:0003700">
    <property type="term" value="F:DNA-binding transcription factor activity"/>
    <property type="evidence" value="ECO:0007669"/>
    <property type="project" value="InterPro"/>
</dbReference>